<dbReference type="Gene3D" id="3.40.50.300">
    <property type="entry name" value="P-loop containing nucleotide triphosphate hydrolases"/>
    <property type="match status" value="1"/>
</dbReference>
<evidence type="ECO:0000313" key="1">
    <source>
        <dbReference type="EMBL" id="OGC82048.1"/>
    </source>
</evidence>
<sequence>MTNKSGYFIIIRGPLGCGKSTIAEKLADILHEEHINMDMVLDDNDLDQTDPDEGCIPAKNFITANDIVLPEVKEKLQNGQIVIFDACFYHKEVIEHLLQNLPYSHHVFTLKASLILCIERDSKRNQTYGEGAATAVYNLVTKFDYGTVIDISKSLDEAVKEIVSYLPKA</sequence>
<dbReference type="STRING" id="1817814.A2V81_02740"/>
<gene>
    <name evidence="1" type="ORF">A2V81_02740</name>
</gene>
<evidence type="ECO:0008006" key="3">
    <source>
        <dbReference type="Google" id="ProtNLM"/>
    </source>
</evidence>
<accession>A0A1F4XKA4</accession>
<name>A0A1F4XKA4_9BACT</name>
<dbReference type="Proteomes" id="UP000177614">
    <property type="component" value="Unassembled WGS sequence"/>
</dbReference>
<dbReference type="AlphaFoldDB" id="A0A1F4XKA4"/>
<evidence type="ECO:0000313" key="2">
    <source>
        <dbReference type="Proteomes" id="UP000177614"/>
    </source>
</evidence>
<dbReference type="EMBL" id="MEWR01000011">
    <property type="protein sequence ID" value="OGC82048.1"/>
    <property type="molecule type" value="Genomic_DNA"/>
</dbReference>
<comment type="caution">
    <text evidence="1">The sequence shown here is derived from an EMBL/GenBank/DDBJ whole genome shotgun (WGS) entry which is preliminary data.</text>
</comment>
<organism evidence="1 2">
    <name type="scientific">Candidatus Abawacabacteria bacterium RBG_16_42_10</name>
    <dbReference type="NCBI Taxonomy" id="1817814"/>
    <lineage>
        <taxon>Bacteria</taxon>
        <taxon>Candidatus Abawacaibacteriota</taxon>
    </lineage>
</organism>
<proteinExistence type="predicted"/>
<dbReference type="InterPro" id="IPR027417">
    <property type="entry name" value="P-loop_NTPase"/>
</dbReference>
<dbReference type="Pfam" id="PF13671">
    <property type="entry name" value="AAA_33"/>
    <property type="match status" value="1"/>
</dbReference>
<protein>
    <recommendedName>
        <fullName evidence="3">AAA+ ATPase domain-containing protein</fullName>
    </recommendedName>
</protein>
<reference evidence="1 2" key="1">
    <citation type="journal article" date="2016" name="Nat. Commun.">
        <title>Thousands of microbial genomes shed light on interconnected biogeochemical processes in an aquifer system.</title>
        <authorList>
            <person name="Anantharaman K."/>
            <person name="Brown C.T."/>
            <person name="Hug L.A."/>
            <person name="Sharon I."/>
            <person name="Castelle C.J."/>
            <person name="Probst A.J."/>
            <person name="Thomas B.C."/>
            <person name="Singh A."/>
            <person name="Wilkins M.J."/>
            <person name="Karaoz U."/>
            <person name="Brodie E.L."/>
            <person name="Williams K.H."/>
            <person name="Hubbard S.S."/>
            <person name="Banfield J.F."/>
        </authorList>
    </citation>
    <scope>NUCLEOTIDE SEQUENCE [LARGE SCALE GENOMIC DNA]</scope>
</reference>
<dbReference type="SUPFAM" id="SSF52540">
    <property type="entry name" value="P-loop containing nucleoside triphosphate hydrolases"/>
    <property type="match status" value="1"/>
</dbReference>